<evidence type="ECO:0000313" key="2">
    <source>
        <dbReference type="Proteomes" id="UP000242287"/>
    </source>
</evidence>
<keyword evidence="2" id="KW-1185">Reference proteome</keyword>
<dbReference type="EMBL" id="KZ302005">
    <property type="protein sequence ID" value="PFH50379.1"/>
    <property type="molecule type" value="Genomic_DNA"/>
</dbReference>
<organism evidence="1 2">
    <name type="scientific">Amanita thiersii Skay4041</name>
    <dbReference type="NCBI Taxonomy" id="703135"/>
    <lineage>
        <taxon>Eukaryota</taxon>
        <taxon>Fungi</taxon>
        <taxon>Dikarya</taxon>
        <taxon>Basidiomycota</taxon>
        <taxon>Agaricomycotina</taxon>
        <taxon>Agaricomycetes</taxon>
        <taxon>Agaricomycetidae</taxon>
        <taxon>Agaricales</taxon>
        <taxon>Pluteineae</taxon>
        <taxon>Amanitaceae</taxon>
        <taxon>Amanita</taxon>
    </lineage>
</organism>
<proteinExistence type="predicted"/>
<evidence type="ECO:0000313" key="1">
    <source>
        <dbReference type="EMBL" id="PFH50379.1"/>
    </source>
</evidence>
<name>A0A2A9NIG6_9AGAR</name>
<dbReference type="Proteomes" id="UP000242287">
    <property type="component" value="Unassembled WGS sequence"/>
</dbReference>
<gene>
    <name evidence="1" type="ORF">AMATHDRAFT_4032</name>
</gene>
<sequence length="50" mass="5617">MLLRYSGGRDPFYPVTKEKLCGVGCQQLSTTAVDLEVEEVHQQKGRSCMK</sequence>
<protein>
    <submittedName>
        <fullName evidence="1">Uncharacterized protein</fullName>
    </submittedName>
</protein>
<reference evidence="1 2" key="1">
    <citation type="submission" date="2014-02" db="EMBL/GenBank/DDBJ databases">
        <title>Transposable element dynamics among asymbiotic and ectomycorrhizal Amanita fungi.</title>
        <authorList>
            <consortium name="DOE Joint Genome Institute"/>
            <person name="Hess J."/>
            <person name="Skrede I."/>
            <person name="Wolfe B."/>
            <person name="LaButti K."/>
            <person name="Ohm R.A."/>
            <person name="Grigoriev I.V."/>
            <person name="Pringle A."/>
        </authorList>
    </citation>
    <scope>NUCLEOTIDE SEQUENCE [LARGE SCALE GENOMIC DNA]</scope>
    <source>
        <strain evidence="1 2">SKay4041</strain>
    </source>
</reference>
<accession>A0A2A9NIG6</accession>
<dbReference type="AlphaFoldDB" id="A0A2A9NIG6"/>